<evidence type="ECO:0000256" key="2">
    <source>
        <dbReference type="ARBA" id="ARBA00022649"/>
    </source>
</evidence>
<dbReference type="InterPro" id="IPR050556">
    <property type="entry name" value="Type_II_TA_system_RNase"/>
</dbReference>
<keyword evidence="6" id="KW-0460">Magnesium</keyword>
<dbReference type="GO" id="GO:0016787">
    <property type="term" value="F:hydrolase activity"/>
    <property type="evidence" value="ECO:0007669"/>
    <property type="project" value="UniProtKB-KW"/>
</dbReference>
<evidence type="ECO:0000256" key="3">
    <source>
        <dbReference type="ARBA" id="ARBA00022722"/>
    </source>
</evidence>
<feature type="domain" description="PIN" evidence="8">
    <location>
        <begin position="6"/>
        <end position="115"/>
    </location>
</feature>
<evidence type="ECO:0000256" key="4">
    <source>
        <dbReference type="ARBA" id="ARBA00022723"/>
    </source>
</evidence>
<dbReference type="InterPro" id="IPR029060">
    <property type="entry name" value="PIN-like_dom_sf"/>
</dbReference>
<dbReference type="Pfam" id="PF01850">
    <property type="entry name" value="PIN"/>
    <property type="match status" value="1"/>
</dbReference>
<evidence type="ECO:0000259" key="8">
    <source>
        <dbReference type="Pfam" id="PF01850"/>
    </source>
</evidence>
<evidence type="ECO:0000313" key="10">
    <source>
        <dbReference type="Proteomes" id="UP000619078"/>
    </source>
</evidence>
<evidence type="ECO:0000313" key="9">
    <source>
        <dbReference type="EMBL" id="MBD1394539.1"/>
    </source>
</evidence>
<dbReference type="EMBL" id="JACWMX010000006">
    <property type="protein sequence ID" value="MBD1394539.1"/>
    <property type="molecule type" value="Genomic_DNA"/>
</dbReference>
<comment type="similarity">
    <text evidence="7">Belongs to the PINc/VapC protein family.</text>
</comment>
<dbReference type="AlphaFoldDB" id="A0A926S3S0"/>
<dbReference type="SUPFAM" id="SSF88723">
    <property type="entry name" value="PIN domain-like"/>
    <property type="match status" value="1"/>
</dbReference>
<proteinExistence type="inferred from homology"/>
<keyword evidence="10" id="KW-1185">Reference proteome</keyword>
<dbReference type="Gene3D" id="3.40.50.1010">
    <property type="entry name" value="5'-nuclease"/>
    <property type="match status" value="1"/>
</dbReference>
<dbReference type="GO" id="GO:0004518">
    <property type="term" value="F:nuclease activity"/>
    <property type="evidence" value="ECO:0007669"/>
    <property type="project" value="UniProtKB-KW"/>
</dbReference>
<keyword evidence="2" id="KW-1277">Toxin-antitoxin system</keyword>
<keyword evidence="5" id="KW-0378">Hydrolase</keyword>
<evidence type="ECO:0000256" key="6">
    <source>
        <dbReference type="ARBA" id="ARBA00022842"/>
    </source>
</evidence>
<evidence type="ECO:0000256" key="5">
    <source>
        <dbReference type="ARBA" id="ARBA00022801"/>
    </source>
</evidence>
<dbReference type="Proteomes" id="UP000619078">
    <property type="component" value="Unassembled WGS sequence"/>
</dbReference>
<evidence type="ECO:0000256" key="7">
    <source>
        <dbReference type="ARBA" id="ARBA00038093"/>
    </source>
</evidence>
<protein>
    <submittedName>
        <fullName evidence="9">Type II toxin-antitoxin system VapC family toxin</fullName>
    </submittedName>
</protein>
<dbReference type="CDD" id="cd18738">
    <property type="entry name" value="PIN_VapC4-5_FitB-like"/>
    <property type="match status" value="1"/>
</dbReference>
<dbReference type="PANTHER" id="PTHR33653">
    <property type="entry name" value="RIBONUCLEASE VAPC2"/>
    <property type="match status" value="1"/>
</dbReference>
<comment type="caution">
    <text evidence="9">The sequence shown here is derived from an EMBL/GenBank/DDBJ whole genome shotgun (WGS) entry which is preliminary data.</text>
</comment>
<comment type="cofactor">
    <cofactor evidence="1">
        <name>Mg(2+)</name>
        <dbReference type="ChEBI" id="CHEBI:18420"/>
    </cofactor>
</comment>
<dbReference type="InterPro" id="IPR002716">
    <property type="entry name" value="PIN_dom"/>
</dbReference>
<gene>
    <name evidence="9" type="ORF">IDJ76_15620</name>
</gene>
<keyword evidence="4" id="KW-0479">Metal-binding</keyword>
<sequence>MGKKFLIDTNVLIDFQLERLPQNGKRFLVNIIDQAFTISFVTYIEFLGYPLATAAMENFIKLAGVIQIDKEVIEQTIALCRTKKIKLPDAIIAATVVVHGYTLISRNMDDFKSIKNLELLNPHEL</sequence>
<accession>A0A926S3S0</accession>
<reference evidence="9" key="1">
    <citation type="submission" date="2020-09" db="EMBL/GenBank/DDBJ databases">
        <title>Novel species of Mucilaginibacter isolated from a glacier on the Tibetan Plateau.</title>
        <authorList>
            <person name="Liu Q."/>
            <person name="Xin Y.-H."/>
        </authorList>
    </citation>
    <scope>NUCLEOTIDE SEQUENCE</scope>
    <source>
        <strain evidence="9">ZB1P21</strain>
    </source>
</reference>
<keyword evidence="3" id="KW-0540">Nuclease</keyword>
<dbReference type="GO" id="GO:0046872">
    <property type="term" value="F:metal ion binding"/>
    <property type="evidence" value="ECO:0007669"/>
    <property type="project" value="UniProtKB-KW"/>
</dbReference>
<evidence type="ECO:0000256" key="1">
    <source>
        <dbReference type="ARBA" id="ARBA00001946"/>
    </source>
</evidence>
<organism evidence="9 10">
    <name type="scientific">Mucilaginibacter glaciei</name>
    <dbReference type="NCBI Taxonomy" id="2772109"/>
    <lineage>
        <taxon>Bacteria</taxon>
        <taxon>Pseudomonadati</taxon>
        <taxon>Bacteroidota</taxon>
        <taxon>Sphingobacteriia</taxon>
        <taxon>Sphingobacteriales</taxon>
        <taxon>Sphingobacteriaceae</taxon>
        <taxon>Mucilaginibacter</taxon>
    </lineage>
</organism>
<dbReference type="PANTHER" id="PTHR33653:SF1">
    <property type="entry name" value="RIBONUCLEASE VAPC2"/>
    <property type="match status" value="1"/>
</dbReference>
<name>A0A926S3S0_9SPHI</name>